<dbReference type="RefSeq" id="WP_102697185.1">
    <property type="nucleotide sequence ID" value="NZ_PNGJ01000004.1"/>
</dbReference>
<organism evidence="2 3">
    <name type="scientific">Hoylesella buccalis</name>
    <dbReference type="NCBI Taxonomy" id="28127"/>
    <lineage>
        <taxon>Bacteria</taxon>
        <taxon>Pseudomonadati</taxon>
        <taxon>Bacteroidota</taxon>
        <taxon>Bacteroidia</taxon>
        <taxon>Bacteroidales</taxon>
        <taxon>Prevotellaceae</taxon>
        <taxon>Hoylesella</taxon>
    </lineage>
</organism>
<evidence type="ECO:0000256" key="1">
    <source>
        <dbReference type="SAM" id="MobiDB-lite"/>
    </source>
</evidence>
<dbReference type="EMBL" id="PNGJ01000004">
    <property type="protein sequence ID" value="PMC24271.1"/>
    <property type="molecule type" value="Genomic_DNA"/>
</dbReference>
<gene>
    <name evidence="2" type="ORF">CJ231_06005</name>
</gene>
<feature type="compositionally biased region" description="Basic and acidic residues" evidence="1">
    <location>
        <begin position="65"/>
        <end position="77"/>
    </location>
</feature>
<evidence type="ECO:0000313" key="2">
    <source>
        <dbReference type="EMBL" id="PMC24271.1"/>
    </source>
</evidence>
<feature type="compositionally biased region" description="Acidic residues" evidence="1">
    <location>
        <begin position="54"/>
        <end position="64"/>
    </location>
</feature>
<dbReference type="AlphaFoldDB" id="A0A2N6QQZ3"/>
<accession>A0A2N6QQZ3</accession>
<evidence type="ECO:0000313" key="3">
    <source>
        <dbReference type="Proteomes" id="UP000235564"/>
    </source>
</evidence>
<protein>
    <submittedName>
        <fullName evidence="2">Uncharacterized protein</fullName>
    </submittedName>
</protein>
<comment type="caution">
    <text evidence="2">The sequence shown here is derived from an EMBL/GenBank/DDBJ whole genome shotgun (WGS) entry which is preliminary data.</text>
</comment>
<feature type="compositionally biased region" description="Polar residues" evidence="1">
    <location>
        <begin position="31"/>
        <end position="53"/>
    </location>
</feature>
<feature type="region of interest" description="Disordered" evidence="1">
    <location>
        <begin position="31"/>
        <end position="81"/>
    </location>
</feature>
<name>A0A2N6QQZ3_9BACT</name>
<proteinExistence type="predicted"/>
<sequence>MKDMKTRDFFLILLVAGLFWSCGNANNSRSNRPVDSAVVSSNETPDVVQQATEDTQEEQVEEATPDERYDQSEHEDATASQSEGFLFRNIQDVMIYTMGHEFTDGEITIRFRENGIFANGQCMTFAPTVSDFDGYQAIVTAMDPQHNRYTFIVDSSDGTVTDRRDGTVYRCR</sequence>
<dbReference type="Proteomes" id="UP000235564">
    <property type="component" value="Unassembled WGS sequence"/>
</dbReference>
<reference evidence="2 3" key="1">
    <citation type="submission" date="2017-09" db="EMBL/GenBank/DDBJ databases">
        <title>Bacterial strain isolated from the female urinary microbiota.</title>
        <authorList>
            <person name="Thomas-White K."/>
            <person name="Kumar N."/>
            <person name="Forster S."/>
            <person name="Putonti C."/>
            <person name="Lawley T."/>
            <person name="Wolfe A.J."/>
        </authorList>
    </citation>
    <scope>NUCLEOTIDE SEQUENCE [LARGE SCALE GENOMIC DNA]</scope>
    <source>
        <strain evidence="2 3">UMB0536</strain>
    </source>
</reference>